<reference evidence="3" key="1">
    <citation type="submission" date="2016-11" db="UniProtKB">
        <authorList>
            <consortium name="WormBaseParasite"/>
        </authorList>
    </citation>
    <scope>IDENTIFICATION</scope>
</reference>
<dbReference type="AlphaFoldDB" id="A0A1I7WHF4"/>
<keyword evidence="1" id="KW-0732">Signal</keyword>
<feature type="signal peptide" evidence="1">
    <location>
        <begin position="1"/>
        <end position="23"/>
    </location>
</feature>
<evidence type="ECO:0000313" key="3">
    <source>
        <dbReference type="WBParaSite" id="Hba_04390"/>
    </source>
</evidence>
<name>A0A1I7WHF4_HETBA</name>
<protein>
    <submittedName>
        <fullName evidence="3">Uncharacterized protein</fullName>
    </submittedName>
</protein>
<sequence length="45" mass="4830">MVLQISFLAVLYITNSLTIICGAEVLSGSDEKKNSGVVLLILLHL</sequence>
<evidence type="ECO:0000313" key="2">
    <source>
        <dbReference type="Proteomes" id="UP000095283"/>
    </source>
</evidence>
<keyword evidence="2" id="KW-1185">Reference proteome</keyword>
<organism evidence="2 3">
    <name type="scientific">Heterorhabditis bacteriophora</name>
    <name type="common">Entomopathogenic nematode worm</name>
    <dbReference type="NCBI Taxonomy" id="37862"/>
    <lineage>
        <taxon>Eukaryota</taxon>
        <taxon>Metazoa</taxon>
        <taxon>Ecdysozoa</taxon>
        <taxon>Nematoda</taxon>
        <taxon>Chromadorea</taxon>
        <taxon>Rhabditida</taxon>
        <taxon>Rhabditina</taxon>
        <taxon>Rhabditomorpha</taxon>
        <taxon>Strongyloidea</taxon>
        <taxon>Heterorhabditidae</taxon>
        <taxon>Heterorhabditis</taxon>
    </lineage>
</organism>
<dbReference type="WBParaSite" id="Hba_04390">
    <property type="protein sequence ID" value="Hba_04390"/>
    <property type="gene ID" value="Hba_04390"/>
</dbReference>
<proteinExistence type="predicted"/>
<evidence type="ECO:0000256" key="1">
    <source>
        <dbReference type="SAM" id="SignalP"/>
    </source>
</evidence>
<accession>A0A1I7WHF4</accession>
<feature type="chain" id="PRO_5009310653" evidence="1">
    <location>
        <begin position="24"/>
        <end position="45"/>
    </location>
</feature>
<dbReference type="Proteomes" id="UP000095283">
    <property type="component" value="Unplaced"/>
</dbReference>